<dbReference type="Gene3D" id="3.30.830.10">
    <property type="entry name" value="Metalloenzyme, LuxS/M16 peptidase-like"/>
    <property type="match status" value="2"/>
</dbReference>
<gene>
    <name evidence="1" type="ORF">FDO65_12350</name>
</gene>
<keyword evidence="2" id="KW-1185">Reference proteome</keyword>
<organism evidence="1 2">
    <name type="scientific">Nakamurella flava</name>
    <dbReference type="NCBI Taxonomy" id="2576308"/>
    <lineage>
        <taxon>Bacteria</taxon>
        <taxon>Bacillati</taxon>
        <taxon>Actinomycetota</taxon>
        <taxon>Actinomycetes</taxon>
        <taxon>Nakamurellales</taxon>
        <taxon>Nakamurellaceae</taxon>
        <taxon>Nakamurella</taxon>
    </lineage>
</organism>
<evidence type="ECO:0008006" key="3">
    <source>
        <dbReference type="Google" id="ProtNLM"/>
    </source>
</evidence>
<dbReference type="InterPro" id="IPR011249">
    <property type="entry name" value="Metalloenz_LuxS/M16"/>
</dbReference>
<name>A0A4U6QE57_9ACTN</name>
<evidence type="ECO:0000313" key="1">
    <source>
        <dbReference type="EMBL" id="TKV58360.1"/>
    </source>
</evidence>
<reference evidence="1 2" key="1">
    <citation type="submission" date="2019-05" db="EMBL/GenBank/DDBJ databases">
        <title>Nakamurella sp. N5BH11, whole genome shotgun sequence.</title>
        <authorList>
            <person name="Tuo L."/>
        </authorList>
    </citation>
    <scope>NUCLEOTIDE SEQUENCE [LARGE SCALE GENOMIC DNA]</scope>
    <source>
        <strain evidence="1 2">N5BH11</strain>
    </source>
</reference>
<protein>
    <recommendedName>
        <fullName evidence="3">Insulinase family protein</fullName>
    </recommendedName>
</protein>
<dbReference type="OrthoDB" id="3798591at2"/>
<dbReference type="GO" id="GO:0046872">
    <property type="term" value="F:metal ion binding"/>
    <property type="evidence" value="ECO:0007669"/>
    <property type="project" value="InterPro"/>
</dbReference>
<proteinExistence type="predicted"/>
<dbReference type="SUPFAM" id="SSF63411">
    <property type="entry name" value="LuxS/MPP-like metallohydrolase"/>
    <property type="match status" value="1"/>
</dbReference>
<sequence>MAGNEAHSERLDALLSERLGPAARVIPRRDRDLAVGMLAEDEQIRSVAMGRIRERSLVTGQLFVATDARLIIAEAHRWKSSWSRVLAWTDIERLGLLDGDLVIDLGNEQLTVRTLLPVAAADQFAELHTRAQPSPGSDDAVTTDRTLASDRLAATLQERLSVFPGFFNDATVHRLTHELLDGESVEAAARFGAMRTGSVVLTDRRVGRVPDRLTDASAWFLRDDVTTISLDDDAGLLLRTPDGDVEWTGLIPAEDIPTIVDPLLADNRRRARVEAAAPDDGTASTAPLGLPDGVRHSEIDGVPVFWVDRPASARLSAQLVFRVGQADEPFLDGQITHLLVHVVMRRFADATYENNAGVGLGVTTFDVQSRPETVVGHLRQVCETIGAAASGGLDATTVEAERAVLRAEAAQGAGMGLAVTLPAAAWFGRSGIGLAGESTLGLSRAEASELTEWCRRWFVRGNAALVLDGPPPAGLSLPLPDGSRPPRPTANPRALDTPAWIAGPPGFQVSFRARRSLEVEVLVEALQVRWTRLLRHDGGLVYDIAAIVIGLAGSEVIVSIAADAAPDCSDRIASALGVDLAVLQSSGFTDEEIAAAKDRLSERAEDPDWPAHLAFDHALQHLGGPAATPIVDPQSPQGVARSEVDAAWRTALSSLIVAVADDLPDFTAFISDPTPPVDGRRWTPARRGSFVIDGSAMISGPDAVSLRWGPAEDGDWRTVRFDEVVALGIDRLAPQDAVLVLYASSGTLIGVRARDWRDGEHLVREILLAVPPHLHVHLPDDMRPFDLEEN</sequence>
<dbReference type="AlphaFoldDB" id="A0A4U6QE57"/>
<dbReference type="Proteomes" id="UP000306985">
    <property type="component" value="Unassembled WGS sequence"/>
</dbReference>
<dbReference type="RefSeq" id="WP_137450023.1">
    <property type="nucleotide sequence ID" value="NZ_SZZH01000003.1"/>
</dbReference>
<comment type="caution">
    <text evidence="1">The sequence shown here is derived from an EMBL/GenBank/DDBJ whole genome shotgun (WGS) entry which is preliminary data.</text>
</comment>
<evidence type="ECO:0000313" key="2">
    <source>
        <dbReference type="Proteomes" id="UP000306985"/>
    </source>
</evidence>
<accession>A0A4U6QE57</accession>
<dbReference type="EMBL" id="SZZH01000003">
    <property type="protein sequence ID" value="TKV58360.1"/>
    <property type="molecule type" value="Genomic_DNA"/>
</dbReference>